<dbReference type="SUPFAM" id="SSF52540">
    <property type="entry name" value="P-loop containing nucleoside triphosphate hydrolases"/>
    <property type="match status" value="1"/>
</dbReference>
<evidence type="ECO:0000256" key="1">
    <source>
        <dbReference type="SAM" id="Phobius"/>
    </source>
</evidence>
<accession>A0A4R3YMU1</accession>
<evidence type="ECO:0000313" key="3">
    <source>
        <dbReference type="EMBL" id="TCV92818.1"/>
    </source>
</evidence>
<dbReference type="InterPro" id="IPR003593">
    <property type="entry name" value="AAA+_ATPase"/>
</dbReference>
<keyword evidence="4" id="KW-1185">Reference proteome</keyword>
<feature type="transmembrane region" description="Helical" evidence="1">
    <location>
        <begin position="286"/>
        <end position="307"/>
    </location>
</feature>
<reference evidence="3 4" key="1">
    <citation type="submission" date="2019-03" db="EMBL/GenBank/DDBJ databases">
        <title>Above-ground endophytic microbial communities from plants in different locations in the United States.</title>
        <authorList>
            <person name="Frank C."/>
        </authorList>
    </citation>
    <scope>NUCLEOTIDE SEQUENCE [LARGE SCALE GENOMIC DNA]</scope>
    <source>
        <strain evidence="3 4">LP_13_YM</strain>
    </source>
</reference>
<keyword evidence="1" id="KW-0812">Transmembrane</keyword>
<feature type="domain" description="AAA+ ATPase" evidence="2">
    <location>
        <begin position="48"/>
        <end position="195"/>
    </location>
</feature>
<keyword evidence="1" id="KW-1133">Transmembrane helix</keyword>
<dbReference type="Pfam" id="PF13401">
    <property type="entry name" value="AAA_22"/>
    <property type="match status" value="1"/>
</dbReference>
<organism evidence="3 4">
    <name type="scientific">Luteibacter rhizovicinus</name>
    <dbReference type="NCBI Taxonomy" id="242606"/>
    <lineage>
        <taxon>Bacteria</taxon>
        <taxon>Pseudomonadati</taxon>
        <taxon>Pseudomonadota</taxon>
        <taxon>Gammaproteobacteria</taxon>
        <taxon>Lysobacterales</taxon>
        <taxon>Rhodanobacteraceae</taxon>
        <taxon>Luteibacter</taxon>
    </lineage>
</organism>
<dbReference type="EMBL" id="SMCS01000006">
    <property type="protein sequence ID" value="TCV92818.1"/>
    <property type="molecule type" value="Genomic_DNA"/>
</dbReference>
<dbReference type="InterPro" id="IPR049945">
    <property type="entry name" value="AAA_22"/>
</dbReference>
<dbReference type="Gene3D" id="3.40.50.300">
    <property type="entry name" value="P-loop containing nucleotide triphosphate hydrolases"/>
    <property type="match status" value="1"/>
</dbReference>
<proteinExistence type="predicted"/>
<dbReference type="SMART" id="SM00382">
    <property type="entry name" value="AAA"/>
    <property type="match status" value="1"/>
</dbReference>
<evidence type="ECO:0000259" key="2">
    <source>
        <dbReference type="SMART" id="SM00382"/>
    </source>
</evidence>
<protein>
    <submittedName>
        <fullName evidence="3">Type II secretory pathway predicted ATPase ExeA</fullName>
    </submittedName>
</protein>
<dbReference type="AlphaFoldDB" id="A0A4R3YMU1"/>
<comment type="caution">
    <text evidence="3">The sequence shown here is derived from an EMBL/GenBank/DDBJ whole genome shotgun (WGS) entry which is preliminary data.</text>
</comment>
<dbReference type="RefSeq" id="WP_207906863.1">
    <property type="nucleotide sequence ID" value="NZ_SMCS01000006.1"/>
</dbReference>
<dbReference type="InterPro" id="IPR052026">
    <property type="entry name" value="ExeA_AAA_ATPase_DNA-bind"/>
</dbReference>
<dbReference type="PANTHER" id="PTHR35894">
    <property type="entry name" value="GENERAL SECRETION PATHWAY PROTEIN A-RELATED"/>
    <property type="match status" value="1"/>
</dbReference>
<dbReference type="PANTHER" id="PTHR35894:SF1">
    <property type="entry name" value="PHOSPHORIBULOKINASE _ URIDINE KINASE FAMILY"/>
    <property type="match status" value="1"/>
</dbReference>
<evidence type="ECO:0000313" key="4">
    <source>
        <dbReference type="Proteomes" id="UP000295645"/>
    </source>
</evidence>
<dbReference type="GO" id="GO:0016887">
    <property type="term" value="F:ATP hydrolysis activity"/>
    <property type="evidence" value="ECO:0007669"/>
    <property type="project" value="InterPro"/>
</dbReference>
<name>A0A4R3YMU1_9GAMM</name>
<sequence length="310" mass="34135">MNPLAGNVLSQLGLTRPPFPPTPDAQCYFHTPALERELAEVTHCLRERKGFVLLTGEVGMGKSTFVRHLLDTLEGGGVTVSLVFNTFLQGSALLTAVLRDFGLESATDMATDIDTLNRFLVRRWNEMAICVLVIDDAQNLAVESLELLRLLSNLETGQEKLLQVVLCGQPELRTLLARDDIRQLATRIVKHVVLEPLDAEQTRRYVDYRLATAGAAGRISLDSAAHKALYEDSRGNPRRIHLVMDRCLYGVLAATNGGIDVRLLRAAAAEAGVLPLKRRRGIDVTWEPFVAITMSALLAVILAWALFGRT</sequence>
<dbReference type="InterPro" id="IPR027417">
    <property type="entry name" value="P-loop_NTPase"/>
</dbReference>
<keyword evidence="1" id="KW-0472">Membrane</keyword>
<dbReference type="Proteomes" id="UP000295645">
    <property type="component" value="Unassembled WGS sequence"/>
</dbReference>
<gene>
    <name evidence="3" type="ORF">EC912_106157</name>
</gene>